<keyword evidence="9 19" id="KW-0418">Kinase</keyword>
<dbReference type="GO" id="GO:0005524">
    <property type="term" value="F:ATP binding"/>
    <property type="evidence" value="ECO:0007669"/>
    <property type="project" value="UniProtKB-UniRule"/>
</dbReference>
<keyword evidence="19" id="KW-0670">Pyruvate</keyword>
<comment type="catalytic activity">
    <reaction evidence="12">
        <text>pyruvate + phosphate + ATP = phosphoenolpyruvate + AMP + diphosphate + H(+)</text>
        <dbReference type="Rhea" id="RHEA:10756"/>
        <dbReference type="ChEBI" id="CHEBI:15361"/>
        <dbReference type="ChEBI" id="CHEBI:15378"/>
        <dbReference type="ChEBI" id="CHEBI:30616"/>
        <dbReference type="ChEBI" id="CHEBI:33019"/>
        <dbReference type="ChEBI" id="CHEBI:43474"/>
        <dbReference type="ChEBI" id="CHEBI:58702"/>
        <dbReference type="ChEBI" id="CHEBI:456215"/>
        <dbReference type="EC" id="2.7.9.1"/>
    </reaction>
</comment>
<dbReference type="Gene3D" id="3.50.30.10">
    <property type="entry name" value="Phosphohistidine domain"/>
    <property type="match status" value="1"/>
</dbReference>
<dbReference type="Proteomes" id="UP000192903">
    <property type="component" value="Unassembled WGS sequence"/>
</dbReference>
<feature type="domain" description="Pyruvate phosphate dikinase AMP/ATP-binding" evidence="17">
    <location>
        <begin position="61"/>
        <end position="371"/>
    </location>
</feature>
<dbReference type="PANTHER" id="PTHR22931">
    <property type="entry name" value="PHOSPHOENOLPYRUVATE DIKINASE-RELATED"/>
    <property type="match status" value="1"/>
</dbReference>
<feature type="binding site" evidence="14">
    <location>
        <position position="782"/>
    </location>
    <ligand>
        <name>substrate</name>
    </ligand>
</feature>
<dbReference type="InterPro" id="IPR010121">
    <property type="entry name" value="Pyruvate_phosphate_dikinase"/>
</dbReference>
<dbReference type="EMBL" id="FXAF01000006">
    <property type="protein sequence ID" value="SMF47020.1"/>
    <property type="molecule type" value="Genomic_DNA"/>
</dbReference>
<dbReference type="SUPFAM" id="SSF51621">
    <property type="entry name" value="Phosphoenolpyruvate/pyruvate domain"/>
    <property type="match status" value="1"/>
</dbReference>
<dbReference type="InterPro" id="IPR008279">
    <property type="entry name" value="PEP-util_enz_mobile_dom"/>
</dbReference>
<feature type="binding site" evidence="14">
    <location>
        <position position="575"/>
    </location>
    <ligand>
        <name>substrate</name>
    </ligand>
</feature>
<feature type="active site" description="Tele-phosphohistidine intermediate" evidence="13">
    <location>
        <position position="468"/>
    </location>
</feature>
<dbReference type="AlphaFoldDB" id="A0A1X7F6T4"/>
<evidence type="ECO:0000256" key="10">
    <source>
        <dbReference type="ARBA" id="ARBA00022840"/>
    </source>
</evidence>
<proteinExistence type="inferred from homology"/>
<dbReference type="InterPro" id="IPR013815">
    <property type="entry name" value="ATP_grasp_subdomain_1"/>
</dbReference>
<dbReference type="InterPro" id="IPR036637">
    <property type="entry name" value="Phosphohistidine_dom_sf"/>
</dbReference>
<feature type="domain" description="PEP-utilising enzyme mobile" evidence="16">
    <location>
        <begin position="436"/>
        <end position="517"/>
    </location>
</feature>
<evidence type="ECO:0000256" key="3">
    <source>
        <dbReference type="ARBA" id="ARBA00007837"/>
    </source>
</evidence>
<dbReference type="Pfam" id="PF01326">
    <property type="entry name" value="PPDK_N"/>
    <property type="match status" value="1"/>
</dbReference>
<dbReference type="PIRSF" id="PIRSF000853">
    <property type="entry name" value="PPDK"/>
    <property type="match status" value="1"/>
</dbReference>
<feature type="active site" description="Proton donor" evidence="13">
    <location>
        <position position="845"/>
    </location>
</feature>
<dbReference type="InterPro" id="IPR023151">
    <property type="entry name" value="PEP_util_CS"/>
</dbReference>
<evidence type="ECO:0000256" key="6">
    <source>
        <dbReference type="ARBA" id="ARBA00022679"/>
    </source>
</evidence>
<evidence type="ECO:0000313" key="20">
    <source>
        <dbReference type="Proteomes" id="UP000192903"/>
    </source>
</evidence>
<evidence type="ECO:0000256" key="9">
    <source>
        <dbReference type="ARBA" id="ARBA00022777"/>
    </source>
</evidence>
<evidence type="ECO:0000256" key="2">
    <source>
        <dbReference type="ARBA" id="ARBA00003144"/>
    </source>
</evidence>
<evidence type="ECO:0000256" key="12">
    <source>
        <dbReference type="PIRNR" id="PIRNR000853"/>
    </source>
</evidence>
<sequence>MTKWVYRFGGGEAEGRAADFDRLGGKGANLAEMASLGLPVPPGLTIVADACGFYFRNGRTLPDDLKAQVLEGIIAMEGLTGRTFGGDTKPLLLSVRSGARASMPGMMDTVLNLGLNDETVQALGHDAGDARFAWDSYRRFIQMYADVVMGLDHEVFEEILEDEKARFGHEYETDLSAVEWQHVVGLYKRVIEEELDTSFPQDPHVQLWGAIAAVFASWMNPRAVTYRTLHRIPEEWGTAVNVQAMVFGNLGSSSATGVAFTRNPSTGEKALYGEFLVNAQGEDVVAGIRTPQSITEEGRLASGSEKPSMEKLMPEAFAEFKAICERLEAHYRDMQDLEFTVERGTLWMLQTRSGKRTTRAAMKIAVDMVEEGLIGEEEAVCRIEPPSLDQLLHPTIDPRVERHVVGSGLPASPGAATGEIVFTAEEAVEAESEGRKVILVRIETSPEDIHGMHAAEGILTTRGGMTSHAAVVARGMGIPCVVGAGSMRVDLRNEHLIGTGGVTLKRGDTITIDGSSGQVLKGAVPMIQPELSGDFGKLMAWADKSRRMTVRTNADTPQDARAARSFGAEGIGLCRTEHMFFEGDRIHVMREMILAEDEKGRREALSKLLPMQRSDFTDLFSIMHGLPVTIRLLDPPLHEFLPKTEAEIAEVAKAMAMPPAFLARRIDAIHEFNPMLGHRGCRLAISYPEIAEMQARAIFEAAVAAAKETGEPVELEIMVPLVSLRTELDYVKGVIDRVAEDVAKESGTPIAYLAGTMIELPRAAIRAHVIAETAEFFSFGTNDLTQTTFGISRDDAAAFIPTYQRKGIIEHDPFISLDFDGVGELIRLAAERGRKTRNDLKLGICGEHGGDPASIRFCEDAGLDYVSCSPFRVPIARLAAAQAAIDRRKP</sequence>
<dbReference type="Gene3D" id="3.30.470.20">
    <property type="entry name" value="ATP-grasp fold, B domain"/>
    <property type="match status" value="1"/>
</dbReference>
<feature type="binding site" evidence="14">
    <location>
        <position position="783"/>
    </location>
    <ligand>
        <name>substrate</name>
    </ligand>
</feature>
<dbReference type="Pfam" id="PF02896">
    <property type="entry name" value="PEP-utilizers_C"/>
    <property type="match status" value="1"/>
</dbReference>
<dbReference type="OrthoDB" id="9765468at2"/>
<name>A0A1X7F6T4_9HYPH</name>
<dbReference type="GO" id="GO:0050242">
    <property type="term" value="F:pyruvate, phosphate dikinase activity"/>
    <property type="evidence" value="ECO:0007669"/>
    <property type="project" value="UniProtKB-UniRule"/>
</dbReference>
<evidence type="ECO:0000256" key="11">
    <source>
        <dbReference type="ARBA" id="ARBA00022842"/>
    </source>
</evidence>
<dbReference type="Gene3D" id="1.20.80.30">
    <property type="match status" value="1"/>
</dbReference>
<accession>A0A1X7F6T4</accession>
<evidence type="ECO:0000256" key="15">
    <source>
        <dbReference type="PIRSR" id="PIRSR000853-3"/>
    </source>
</evidence>
<keyword evidence="6" id="KW-0808">Transferase</keyword>
<dbReference type="PROSITE" id="PS00370">
    <property type="entry name" value="PEP_ENZYMES_PHOS_SITE"/>
    <property type="match status" value="1"/>
</dbReference>
<feature type="domain" description="PEP-utilising enzyme C-terminal" evidence="18">
    <location>
        <begin position="532"/>
        <end position="883"/>
    </location>
</feature>
<dbReference type="InterPro" id="IPR002192">
    <property type="entry name" value="PPDK_AMP/ATP-bd"/>
</dbReference>
<dbReference type="PROSITE" id="PS00742">
    <property type="entry name" value="PEP_ENZYMES_2"/>
    <property type="match status" value="1"/>
</dbReference>
<dbReference type="InterPro" id="IPR040442">
    <property type="entry name" value="Pyrv_kinase-like_dom_sf"/>
</dbReference>
<dbReference type="STRING" id="464029.SAMN02982989_2407"/>
<dbReference type="SUPFAM" id="SSF56059">
    <property type="entry name" value="Glutathione synthetase ATP-binding domain-like"/>
    <property type="match status" value="1"/>
</dbReference>
<dbReference type="Gene3D" id="3.20.20.60">
    <property type="entry name" value="Phosphoenolpyruvate-binding domains"/>
    <property type="match status" value="1"/>
</dbReference>
<evidence type="ECO:0000256" key="8">
    <source>
        <dbReference type="ARBA" id="ARBA00022741"/>
    </source>
</evidence>
<feature type="binding site" evidence="14">
    <location>
        <position position="631"/>
    </location>
    <ligand>
        <name>substrate</name>
    </ligand>
</feature>
<dbReference type="InterPro" id="IPR000121">
    <property type="entry name" value="PEP_util_C"/>
</dbReference>
<feature type="binding site" evidence="14">
    <location>
        <position position="781"/>
    </location>
    <ligand>
        <name>substrate</name>
    </ligand>
</feature>
<dbReference type="Pfam" id="PF00391">
    <property type="entry name" value="PEP-utilizers"/>
    <property type="match status" value="1"/>
</dbReference>
<evidence type="ECO:0000259" key="16">
    <source>
        <dbReference type="Pfam" id="PF00391"/>
    </source>
</evidence>
<dbReference type="EC" id="2.7.9.1" evidence="4 12"/>
<reference evidence="20" key="1">
    <citation type="submission" date="2017-04" db="EMBL/GenBank/DDBJ databases">
        <authorList>
            <person name="Varghese N."/>
            <person name="Submissions S."/>
        </authorList>
    </citation>
    <scope>NUCLEOTIDE SEQUENCE [LARGE SCALE GENOMIC DNA]</scope>
    <source>
        <strain evidence="20">B4P</strain>
    </source>
</reference>
<organism evidence="19 20">
    <name type="scientific">Xaviernesmea oryzae</name>
    <dbReference type="NCBI Taxonomy" id="464029"/>
    <lineage>
        <taxon>Bacteria</taxon>
        <taxon>Pseudomonadati</taxon>
        <taxon>Pseudomonadota</taxon>
        <taxon>Alphaproteobacteria</taxon>
        <taxon>Hyphomicrobiales</taxon>
        <taxon>Rhizobiaceae</taxon>
        <taxon>Rhizobium/Agrobacterium group</taxon>
        <taxon>Xaviernesmea</taxon>
    </lineage>
</organism>
<feature type="binding site" evidence="15">
    <location>
        <position position="783"/>
    </location>
    <ligand>
        <name>Mg(2+)</name>
        <dbReference type="ChEBI" id="CHEBI:18420"/>
    </ligand>
</feature>
<feature type="binding site" evidence="14">
    <location>
        <position position="780"/>
    </location>
    <ligand>
        <name>substrate</name>
    </ligand>
</feature>
<evidence type="ECO:0000313" key="19">
    <source>
        <dbReference type="EMBL" id="SMF47020.1"/>
    </source>
</evidence>
<keyword evidence="11 15" id="KW-0460">Magnesium</keyword>
<feature type="binding site" evidence="14">
    <location>
        <position position="759"/>
    </location>
    <ligand>
        <name>substrate</name>
    </ligand>
</feature>
<keyword evidence="8" id="KW-0547">Nucleotide-binding</keyword>
<protein>
    <recommendedName>
        <fullName evidence="5 12">Pyruvate, phosphate dikinase</fullName>
        <ecNumber evidence="4 12">2.7.9.1</ecNumber>
    </recommendedName>
</protein>
<evidence type="ECO:0000259" key="17">
    <source>
        <dbReference type="Pfam" id="PF01326"/>
    </source>
</evidence>
<keyword evidence="7 15" id="KW-0479">Metal-binding</keyword>
<dbReference type="PANTHER" id="PTHR22931:SF9">
    <property type="entry name" value="PYRUVATE, PHOSPHATE DIKINASE 1, CHLOROPLASTIC"/>
    <property type="match status" value="1"/>
</dbReference>
<dbReference type="RefSeq" id="WP_085422600.1">
    <property type="nucleotide sequence ID" value="NZ_FXAF01000006.1"/>
</dbReference>
<evidence type="ECO:0000256" key="13">
    <source>
        <dbReference type="PIRSR" id="PIRSR000853-1"/>
    </source>
</evidence>
<evidence type="ECO:0000256" key="7">
    <source>
        <dbReference type="ARBA" id="ARBA00022723"/>
    </source>
</evidence>
<keyword evidence="10" id="KW-0067">ATP-binding</keyword>
<dbReference type="InterPro" id="IPR015813">
    <property type="entry name" value="Pyrv/PenolPyrv_kinase-like_dom"/>
</dbReference>
<dbReference type="NCBIfam" id="NF004531">
    <property type="entry name" value="PRK05878.1"/>
    <property type="match status" value="1"/>
</dbReference>
<comment type="function">
    <text evidence="2">Catalyzes the reversible phosphorylation of pyruvate and phosphate.</text>
</comment>
<evidence type="ECO:0000256" key="5">
    <source>
        <dbReference type="ARBA" id="ARBA00020138"/>
    </source>
</evidence>
<evidence type="ECO:0000256" key="4">
    <source>
        <dbReference type="ARBA" id="ARBA00011994"/>
    </source>
</evidence>
<dbReference type="GO" id="GO:0016301">
    <property type="term" value="F:kinase activity"/>
    <property type="evidence" value="ECO:0007669"/>
    <property type="project" value="UniProtKB-UniRule"/>
</dbReference>
<comment type="similarity">
    <text evidence="3 12">Belongs to the PEP-utilizing enzyme family.</text>
</comment>
<dbReference type="SUPFAM" id="SSF52009">
    <property type="entry name" value="Phosphohistidine domain"/>
    <property type="match status" value="1"/>
</dbReference>
<dbReference type="Gene3D" id="3.30.1490.20">
    <property type="entry name" value="ATP-grasp fold, A domain"/>
    <property type="match status" value="1"/>
</dbReference>
<feature type="binding site" evidence="15">
    <location>
        <position position="759"/>
    </location>
    <ligand>
        <name>Mg(2+)</name>
        <dbReference type="ChEBI" id="CHEBI:18420"/>
    </ligand>
</feature>
<evidence type="ECO:0000256" key="14">
    <source>
        <dbReference type="PIRSR" id="PIRSR000853-2"/>
    </source>
</evidence>
<dbReference type="NCBIfam" id="TIGR01828">
    <property type="entry name" value="pyru_phos_dikin"/>
    <property type="match status" value="1"/>
</dbReference>
<evidence type="ECO:0000256" key="1">
    <source>
        <dbReference type="ARBA" id="ARBA00001946"/>
    </source>
</evidence>
<gene>
    <name evidence="19" type="ORF">SAMN02982989_2407</name>
</gene>
<dbReference type="GO" id="GO:0046872">
    <property type="term" value="F:metal ion binding"/>
    <property type="evidence" value="ECO:0007669"/>
    <property type="project" value="UniProtKB-UniRule"/>
</dbReference>
<evidence type="ECO:0000259" key="18">
    <source>
        <dbReference type="Pfam" id="PF02896"/>
    </source>
</evidence>
<dbReference type="InterPro" id="IPR018274">
    <property type="entry name" value="PEP_util_AS"/>
</dbReference>
<comment type="cofactor">
    <cofactor evidence="1 12 15">
        <name>Mg(2+)</name>
        <dbReference type="ChEBI" id="CHEBI:18420"/>
    </cofactor>
</comment>
<keyword evidence="20" id="KW-1185">Reference proteome</keyword>
<dbReference type="Gene3D" id="1.10.189.10">
    <property type="entry name" value="Pyruvate Phosphate Dikinase, domain 2"/>
    <property type="match status" value="1"/>
</dbReference>